<dbReference type="InterPro" id="IPR005618">
    <property type="entry name" value="OMPW"/>
</dbReference>
<dbReference type="RefSeq" id="WP_188422032.1">
    <property type="nucleotide sequence ID" value="NZ_BMDP01000003.1"/>
</dbReference>
<proteinExistence type="predicted"/>
<evidence type="ECO:0000313" key="4">
    <source>
        <dbReference type="Proteomes" id="UP000627205"/>
    </source>
</evidence>
<keyword evidence="2" id="KW-0732">Signal</keyword>
<protein>
    <submittedName>
        <fullName evidence="3">Outer membrane protein</fullName>
    </submittedName>
</protein>
<dbReference type="Pfam" id="PF03922">
    <property type="entry name" value="OmpW"/>
    <property type="match status" value="1"/>
</dbReference>
<dbReference type="SUPFAM" id="SSF56925">
    <property type="entry name" value="OMPA-like"/>
    <property type="match status" value="1"/>
</dbReference>
<dbReference type="Gene3D" id="2.40.160.20">
    <property type="match status" value="1"/>
</dbReference>
<dbReference type="PANTHER" id="PTHR36920:SF1">
    <property type="entry name" value="OUTER MEMBRANE PROTEIN W"/>
    <property type="match status" value="1"/>
</dbReference>
<evidence type="ECO:0000256" key="2">
    <source>
        <dbReference type="SAM" id="SignalP"/>
    </source>
</evidence>
<keyword evidence="4" id="KW-1185">Reference proteome</keyword>
<sequence length="242" mass="25720">MKKPFSVLLPQAAAIFLLAAFSSPAAAQSAGSNIVQLGWFHLYTDDSSDPLTLVQPPAGRLSGTGAKVDSADTLGIAYTHFFTDNFALTLDAGAPPKFHLDGDGSLSQLGRLGSAKQWSPAVVAKWFFGDANDKWRPFVGIGATHVWYTSVELTPALQSFIAPVPGGSASAKLSSSWAPVANIGINYNLDKNWSVGFSLSYIPLDTDADLTGRDASGNIISRARTNLTLDPYVTFLSIGYKF</sequence>
<dbReference type="PANTHER" id="PTHR36920">
    <property type="match status" value="1"/>
</dbReference>
<dbReference type="InterPro" id="IPR011250">
    <property type="entry name" value="OMP/PagP_B-barrel"/>
</dbReference>
<dbReference type="GO" id="GO:0055085">
    <property type="term" value="P:transmembrane transport"/>
    <property type="evidence" value="ECO:0007669"/>
    <property type="project" value="TreeGrafter"/>
</dbReference>
<comment type="caution">
    <text evidence="3">The sequence shown here is derived from an EMBL/GenBank/DDBJ whole genome shotgun (WGS) entry which is preliminary data.</text>
</comment>
<evidence type="ECO:0000313" key="3">
    <source>
        <dbReference type="EMBL" id="GGI55211.1"/>
    </source>
</evidence>
<feature type="signal peptide" evidence="2">
    <location>
        <begin position="1"/>
        <end position="27"/>
    </location>
</feature>
<reference evidence="3" key="1">
    <citation type="journal article" date="2014" name="Int. J. Syst. Evol. Microbiol.">
        <title>Complete genome sequence of Corynebacterium casei LMG S-19264T (=DSM 44701T), isolated from a smear-ripened cheese.</title>
        <authorList>
            <consortium name="US DOE Joint Genome Institute (JGI-PGF)"/>
            <person name="Walter F."/>
            <person name="Albersmeier A."/>
            <person name="Kalinowski J."/>
            <person name="Ruckert C."/>
        </authorList>
    </citation>
    <scope>NUCLEOTIDE SEQUENCE</scope>
    <source>
        <strain evidence="3">CCM 7664</strain>
    </source>
</reference>
<dbReference type="AlphaFoldDB" id="A0A8J3B007"/>
<gene>
    <name evidence="3" type="ORF">GCM10011430_23850</name>
</gene>
<organism evidence="3 4">
    <name type="scientific">Oxalicibacterium solurbis</name>
    <dbReference type="NCBI Taxonomy" id="69280"/>
    <lineage>
        <taxon>Bacteria</taxon>
        <taxon>Pseudomonadati</taxon>
        <taxon>Pseudomonadota</taxon>
        <taxon>Betaproteobacteria</taxon>
        <taxon>Burkholderiales</taxon>
        <taxon>Oxalobacteraceae</taxon>
        <taxon>Oxalicibacterium</taxon>
    </lineage>
</organism>
<name>A0A8J3B007_9BURK</name>
<accession>A0A8J3B007</accession>
<reference evidence="3" key="2">
    <citation type="submission" date="2020-09" db="EMBL/GenBank/DDBJ databases">
        <authorList>
            <person name="Sun Q."/>
            <person name="Sedlacek I."/>
        </authorList>
    </citation>
    <scope>NUCLEOTIDE SEQUENCE</scope>
    <source>
        <strain evidence="3">CCM 7664</strain>
    </source>
</reference>
<dbReference type="EMBL" id="BMDP01000003">
    <property type="protein sequence ID" value="GGI55211.1"/>
    <property type="molecule type" value="Genomic_DNA"/>
</dbReference>
<comment type="subcellular location">
    <subcellularLocation>
        <location evidence="1">Cell outer membrane</location>
    </subcellularLocation>
</comment>
<feature type="chain" id="PRO_5035315970" evidence="2">
    <location>
        <begin position="28"/>
        <end position="242"/>
    </location>
</feature>
<dbReference type="Proteomes" id="UP000627205">
    <property type="component" value="Unassembled WGS sequence"/>
</dbReference>
<dbReference type="GO" id="GO:0009279">
    <property type="term" value="C:cell outer membrane"/>
    <property type="evidence" value="ECO:0007669"/>
    <property type="project" value="UniProtKB-SubCell"/>
</dbReference>
<evidence type="ECO:0000256" key="1">
    <source>
        <dbReference type="ARBA" id="ARBA00004442"/>
    </source>
</evidence>